<dbReference type="SMART" id="SM00637">
    <property type="entry name" value="CBD_II"/>
    <property type="match status" value="1"/>
</dbReference>
<accession>A0A4R6VAK0</accession>
<feature type="domain" description="CBM2" evidence="3">
    <location>
        <begin position="134"/>
        <end position="241"/>
    </location>
</feature>
<dbReference type="Gene3D" id="2.60.40.290">
    <property type="match status" value="1"/>
</dbReference>
<reference evidence="4 5" key="1">
    <citation type="submission" date="2019-03" db="EMBL/GenBank/DDBJ databases">
        <title>Genomic Encyclopedia of Type Strains, Phase IV (KMG-IV): sequencing the most valuable type-strain genomes for metagenomic binning, comparative biology and taxonomic classification.</title>
        <authorList>
            <person name="Goeker M."/>
        </authorList>
    </citation>
    <scope>NUCLEOTIDE SEQUENCE [LARGE SCALE GENOMIC DNA]</scope>
    <source>
        <strain evidence="4 5">DSM 46770</strain>
    </source>
</reference>
<dbReference type="InterPro" id="IPR012291">
    <property type="entry name" value="CBM2_carb-bd_dom_sf"/>
</dbReference>
<dbReference type="GO" id="GO:0005975">
    <property type="term" value="P:carbohydrate metabolic process"/>
    <property type="evidence" value="ECO:0007669"/>
    <property type="project" value="InterPro"/>
</dbReference>
<feature type="region of interest" description="Disordered" evidence="1">
    <location>
        <begin position="77"/>
        <end position="139"/>
    </location>
</feature>
<feature type="transmembrane region" description="Helical" evidence="2">
    <location>
        <begin position="47"/>
        <end position="69"/>
    </location>
</feature>
<dbReference type="AlphaFoldDB" id="A0A4R6VAK0"/>
<dbReference type="InterPro" id="IPR008965">
    <property type="entry name" value="CBM2/CBM3_carb-bd_dom_sf"/>
</dbReference>
<dbReference type="Proteomes" id="UP000295281">
    <property type="component" value="Unassembled WGS sequence"/>
</dbReference>
<feature type="region of interest" description="Disordered" evidence="1">
    <location>
        <begin position="1"/>
        <end position="21"/>
    </location>
</feature>
<evidence type="ECO:0000313" key="5">
    <source>
        <dbReference type="Proteomes" id="UP000295281"/>
    </source>
</evidence>
<dbReference type="InterPro" id="IPR001919">
    <property type="entry name" value="CBD2"/>
</dbReference>
<dbReference type="GO" id="GO:0004553">
    <property type="term" value="F:hydrolase activity, hydrolyzing O-glycosyl compounds"/>
    <property type="evidence" value="ECO:0007669"/>
    <property type="project" value="InterPro"/>
</dbReference>
<sequence length="242" mass="25074">MGRYGLGRGQRGAHRAESPDAGALATVGQVLGSTVPKRVPPPRPLRVLVLSGVIVGLVLFSYSTTQIYLRFAEPDHDASVPGEALASPTPEAPATERAPQPAASAGTEVTAEREDGDQVEDEGEGGSDGQEPVPEEAPGGAMVSYQTVTHGGENFMGTVTITNNSGSRIDGWELQLDFSDARVFTAWEADWEATAGGLVARQPSWAGGIEPGQSVTVNFTAQGSTRTPDGCSLNGRSCGLAP</sequence>
<proteinExistence type="predicted"/>
<evidence type="ECO:0000256" key="1">
    <source>
        <dbReference type="SAM" id="MobiDB-lite"/>
    </source>
</evidence>
<evidence type="ECO:0000259" key="3">
    <source>
        <dbReference type="PROSITE" id="PS51173"/>
    </source>
</evidence>
<dbReference type="SUPFAM" id="SSF49384">
    <property type="entry name" value="Carbohydrate-binding domain"/>
    <property type="match status" value="1"/>
</dbReference>
<dbReference type="Pfam" id="PF00553">
    <property type="entry name" value="CBM_2"/>
    <property type="match status" value="1"/>
</dbReference>
<dbReference type="OrthoDB" id="3425593at2"/>
<evidence type="ECO:0000256" key="2">
    <source>
        <dbReference type="SAM" id="Phobius"/>
    </source>
</evidence>
<feature type="compositionally biased region" description="Acidic residues" evidence="1">
    <location>
        <begin position="114"/>
        <end position="125"/>
    </location>
</feature>
<dbReference type="EMBL" id="SNYN01000003">
    <property type="protein sequence ID" value="TDQ53667.1"/>
    <property type="molecule type" value="Genomic_DNA"/>
</dbReference>
<feature type="compositionally biased region" description="Gly residues" evidence="1">
    <location>
        <begin position="1"/>
        <end position="10"/>
    </location>
</feature>
<gene>
    <name evidence="4" type="ORF">EV190_103118</name>
</gene>
<dbReference type="RefSeq" id="WP_133740587.1">
    <property type="nucleotide sequence ID" value="NZ_SNYN01000003.1"/>
</dbReference>
<feature type="compositionally biased region" description="Low complexity" evidence="1">
    <location>
        <begin position="83"/>
        <end position="103"/>
    </location>
</feature>
<comment type="caution">
    <text evidence="4">The sequence shown here is derived from an EMBL/GenBank/DDBJ whole genome shotgun (WGS) entry which is preliminary data.</text>
</comment>
<keyword evidence="5" id="KW-1185">Reference proteome</keyword>
<dbReference type="GO" id="GO:0030247">
    <property type="term" value="F:polysaccharide binding"/>
    <property type="evidence" value="ECO:0007669"/>
    <property type="project" value="UniProtKB-UniRule"/>
</dbReference>
<keyword evidence="2" id="KW-0812">Transmembrane</keyword>
<dbReference type="PROSITE" id="PS51173">
    <property type="entry name" value="CBM2"/>
    <property type="match status" value="1"/>
</dbReference>
<evidence type="ECO:0000313" key="4">
    <source>
        <dbReference type="EMBL" id="TDQ53667.1"/>
    </source>
</evidence>
<keyword evidence="2" id="KW-0472">Membrane</keyword>
<protein>
    <submittedName>
        <fullName evidence="4">Cellulose binding domain-containing protein</fullName>
    </submittedName>
</protein>
<organism evidence="4 5">
    <name type="scientific">Actinorugispora endophytica</name>
    <dbReference type="NCBI Taxonomy" id="1605990"/>
    <lineage>
        <taxon>Bacteria</taxon>
        <taxon>Bacillati</taxon>
        <taxon>Actinomycetota</taxon>
        <taxon>Actinomycetes</taxon>
        <taxon>Streptosporangiales</taxon>
        <taxon>Nocardiopsidaceae</taxon>
        <taxon>Actinorugispora</taxon>
    </lineage>
</organism>
<name>A0A4R6VAK0_9ACTN</name>
<keyword evidence="2" id="KW-1133">Transmembrane helix</keyword>